<dbReference type="InterPro" id="IPR040442">
    <property type="entry name" value="Pyrv_kinase-like_dom_sf"/>
</dbReference>
<dbReference type="SUPFAM" id="SSF51621">
    <property type="entry name" value="Phosphoenolpyruvate/pyruvate domain"/>
    <property type="match status" value="1"/>
</dbReference>
<dbReference type="Pfam" id="PF02896">
    <property type="entry name" value="PEP-utilizers_C"/>
    <property type="match status" value="1"/>
</dbReference>
<gene>
    <name evidence="5" type="ORF">GTC17262_11690</name>
</gene>
<dbReference type="InterPro" id="IPR015813">
    <property type="entry name" value="Pyrv/PenolPyrv_kinase-like_dom"/>
</dbReference>
<sequence>MNGSTGEVYLGEVETKPAEITGDFANLMALCDKYTKLVVRTNADTPHDAEIARQFGAVGIGLCRTEHMFFENEKIKAMREMILAETTEGREKALEKLLPFQKQDFYGILKAMDGCPVNIRLLDPPLHEFVPHDIEGQKTMADEMGVSVQKIQQRVNSLSEHNPMLGHRGCRLGNTYPEITAMQTRAILGAAVQLKREGFDPHPEIMVPLIGIVNEFDEQERVIRKVAKELFEQENIEVPFKVGTMIEIPRAALTADTIATKAEYFSFGTNDLTQMTFGYSRDDIATFLPVYLEKKILKVDPFQVLDQVGVGQLIDMAVQKGRNTRPELKCGICGEHGGEPTSVKFCHRVGLDYVSCSPYRVPIARLAAAQAKVEEA</sequence>
<dbReference type="PROSITE" id="PS00742">
    <property type="entry name" value="PEP_ENZYMES_2"/>
    <property type="match status" value="1"/>
</dbReference>
<evidence type="ECO:0000256" key="2">
    <source>
        <dbReference type="ARBA" id="ARBA00020138"/>
    </source>
</evidence>
<name>A0AB33JKU9_9BACT</name>
<dbReference type="PANTHER" id="PTHR22931">
    <property type="entry name" value="PHOSPHOENOLPYRUVATE DIKINASE-RELATED"/>
    <property type="match status" value="1"/>
</dbReference>
<accession>A0AB33JKU9</accession>
<organism evidence="5">
    <name type="scientific">Prevotella sp. GTC17262</name>
    <dbReference type="NCBI Taxonomy" id="3236797"/>
    <lineage>
        <taxon>Bacteria</taxon>
        <taxon>Pseudomonadati</taxon>
        <taxon>Bacteroidota</taxon>
        <taxon>Bacteroidia</taxon>
        <taxon>Bacteroidales</taxon>
        <taxon>Prevotellaceae</taxon>
        <taxon>Prevotella</taxon>
    </lineage>
</organism>
<reference evidence="5" key="1">
    <citation type="submission" date="2024-07" db="EMBL/GenBank/DDBJ databases">
        <title>Complete genome sequence of Prevotella sp. YM-2024 GTC17262.</title>
        <authorList>
            <person name="Hayashi M."/>
            <person name="Muto Y."/>
            <person name="Tanaka K."/>
            <person name="Niwa H."/>
        </authorList>
    </citation>
    <scope>NUCLEOTIDE SEQUENCE</scope>
    <source>
        <strain evidence="5">GTC17262</strain>
    </source>
</reference>
<protein>
    <recommendedName>
        <fullName evidence="2">Pyruvate, phosphate dikinase</fullName>
    </recommendedName>
    <alternativeName>
        <fullName evidence="3">Pyruvate, orthophosphate dikinase</fullName>
    </alternativeName>
</protein>
<dbReference type="Gene3D" id="3.20.20.60">
    <property type="entry name" value="Phosphoenolpyruvate-binding domains"/>
    <property type="match status" value="1"/>
</dbReference>
<comment type="function">
    <text evidence="1">Catalyzes the reversible phosphorylation of pyruvate and phosphate.</text>
</comment>
<dbReference type="EMBL" id="AP035789">
    <property type="protein sequence ID" value="BFO80978.1"/>
    <property type="molecule type" value="Genomic_DNA"/>
</dbReference>
<dbReference type="PANTHER" id="PTHR22931:SF9">
    <property type="entry name" value="PYRUVATE, PHOSPHATE DIKINASE 1, CHLOROPLASTIC"/>
    <property type="match status" value="1"/>
</dbReference>
<dbReference type="InterPro" id="IPR000121">
    <property type="entry name" value="PEP_util_C"/>
</dbReference>
<evidence type="ECO:0000313" key="5">
    <source>
        <dbReference type="EMBL" id="BFO80978.1"/>
    </source>
</evidence>
<dbReference type="InterPro" id="IPR023151">
    <property type="entry name" value="PEP_util_CS"/>
</dbReference>
<proteinExistence type="predicted"/>
<evidence type="ECO:0000256" key="3">
    <source>
        <dbReference type="ARBA" id="ARBA00032883"/>
    </source>
</evidence>
<evidence type="ECO:0000259" key="4">
    <source>
        <dbReference type="Pfam" id="PF02896"/>
    </source>
</evidence>
<dbReference type="GO" id="GO:0050242">
    <property type="term" value="F:pyruvate, phosphate dikinase activity"/>
    <property type="evidence" value="ECO:0007669"/>
    <property type="project" value="InterPro"/>
</dbReference>
<evidence type="ECO:0000256" key="1">
    <source>
        <dbReference type="ARBA" id="ARBA00003144"/>
    </source>
</evidence>
<feature type="domain" description="PEP-utilising enzyme C-terminal" evidence="4">
    <location>
        <begin position="22"/>
        <end position="372"/>
    </location>
</feature>
<dbReference type="InterPro" id="IPR010121">
    <property type="entry name" value="Pyruvate_phosphate_dikinase"/>
</dbReference>
<dbReference type="AlphaFoldDB" id="A0AB33JKU9"/>